<proteinExistence type="predicted"/>
<dbReference type="Pfam" id="PF03221">
    <property type="entry name" value="HTH_Tnp_Tc5"/>
    <property type="match status" value="1"/>
</dbReference>
<dbReference type="PROSITE" id="PS50297">
    <property type="entry name" value="ANK_REP_REGION"/>
    <property type="match status" value="3"/>
</dbReference>
<dbReference type="PANTHER" id="PTHR24171">
    <property type="entry name" value="ANKYRIN REPEAT DOMAIN-CONTAINING PROTEIN 39-RELATED"/>
    <property type="match status" value="1"/>
</dbReference>
<name>A0A024TYM4_9STRA</name>
<protein>
    <recommendedName>
        <fullName evidence="5">HTH CENPB-type domain-containing protein</fullName>
    </recommendedName>
</protein>
<dbReference type="SUPFAM" id="SSF48403">
    <property type="entry name" value="Ankyrin repeat"/>
    <property type="match status" value="1"/>
</dbReference>
<dbReference type="EMBL" id="KI913969">
    <property type="protein sequence ID" value="ETV98736.1"/>
    <property type="molecule type" value="Genomic_DNA"/>
</dbReference>
<evidence type="ECO:0000256" key="4">
    <source>
        <dbReference type="PROSITE-ProRule" id="PRU00023"/>
    </source>
</evidence>
<dbReference type="GeneID" id="20085862"/>
<feature type="repeat" description="ANK" evidence="4">
    <location>
        <begin position="281"/>
        <end position="313"/>
    </location>
</feature>
<evidence type="ECO:0000256" key="3">
    <source>
        <dbReference type="ARBA" id="ARBA00023125"/>
    </source>
</evidence>
<dbReference type="RefSeq" id="XP_008872933.1">
    <property type="nucleotide sequence ID" value="XM_008874711.1"/>
</dbReference>
<dbReference type="InterPro" id="IPR009057">
    <property type="entry name" value="Homeodomain-like_sf"/>
</dbReference>
<feature type="repeat" description="ANK" evidence="4">
    <location>
        <begin position="347"/>
        <end position="379"/>
    </location>
</feature>
<dbReference type="Gene3D" id="1.25.40.20">
    <property type="entry name" value="Ankyrin repeat-containing domain"/>
    <property type="match status" value="2"/>
</dbReference>
<evidence type="ECO:0000256" key="1">
    <source>
        <dbReference type="ARBA" id="ARBA00022737"/>
    </source>
</evidence>
<organism evidence="6">
    <name type="scientific">Aphanomyces invadans</name>
    <dbReference type="NCBI Taxonomy" id="157072"/>
    <lineage>
        <taxon>Eukaryota</taxon>
        <taxon>Sar</taxon>
        <taxon>Stramenopiles</taxon>
        <taxon>Oomycota</taxon>
        <taxon>Saprolegniomycetes</taxon>
        <taxon>Saprolegniales</taxon>
        <taxon>Verrucalvaceae</taxon>
        <taxon>Aphanomyces</taxon>
    </lineage>
</organism>
<dbReference type="STRING" id="157072.A0A024TYM4"/>
<accession>A0A024TYM4</accession>
<dbReference type="GO" id="GO:0003677">
    <property type="term" value="F:DNA binding"/>
    <property type="evidence" value="ECO:0007669"/>
    <property type="project" value="UniProtKB-KW"/>
</dbReference>
<dbReference type="SUPFAM" id="SSF46689">
    <property type="entry name" value="Homeodomain-like"/>
    <property type="match status" value="1"/>
</dbReference>
<dbReference type="PROSITE" id="PS50088">
    <property type="entry name" value="ANK_REPEAT"/>
    <property type="match status" value="3"/>
</dbReference>
<dbReference type="Pfam" id="PF12796">
    <property type="entry name" value="Ank_2"/>
    <property type="match status" value="2"/>
</dbReference>
<evidence type="ECO:0000313" key="6">
    <source>
        <dbReference type="EMBL" id="ETV98736.1"/>
    </source>
</evidence>
<reference evidence="6" key="1">
    <citation type="submission" date="2013-12" db="EMBL/GenBank/DDBJ databases">
        <title>The Genome Sequence of Aphanomyces invadans NJM9701.</title>
        <authorList>
            <consortium name="The Broad Institute Genomics Platform"/>
            <person name="Russ C."/>
            <person name="Tyler B."/>
            <person name="van West P."/>
            <person name="Dieguez-Uribeondo J."/>
            <person name="Young S.K."/>
            <person name="Zeng Q."/>
            <person name="Gargeya S."/>
            <person name="Fitzgerald M."/>
            <person name="Abouelleil A."/>
            <person name="Alvarado L."/>
            <person name="Chapman S.B."/>
            <person name="Gainer-Dewar J."/>
            <person name="Goldberg J."/>
            <person name="Griggs A."/>
            <person name="Gujja S."/>
            <person name="Hansen M."/>
            <person name="Howarth C."/>
            <person name="Imamovic A."/>
            <person name="Ireland A."/>
            <person name="Larimer J."/>
            <person name="McCowan C."/>
            <person name="Murphy C."/>
            <person name="Pearson M."/>
            <person name="Poon T.W."/>
            <person name="Priest M."/>
            <person name="Roberts A."/>
            <person name="Saif S."/>
            <person name="Shea T."/>
            <person name="Sykes S."/>
            <person name="Wortman J."/>
            <person name="Nusbaum C."/>
            <person name="Birren B."/>
        </authorList>
    </citation>
    <scope>NUCLEOTIDE SEQUENCE [LARGE SCALE GENOMIC DNA]</scope>
    <source>
        <strain evidence="6">NJM9701</strain>
    </source>
</reference>
<evidence type="ECO:0000256" key="2">
    <source>
        <dbReference type="ARBA" id="ARBA00023043"/>
    </source>
</evidence>
<keyword evidence="3" id="KW-0238">DNA-binding</keyword>
<dbReference type="PROSITE" id="PS51253">
    <property type="entry name" value="HTH_CENPB"/>
    <property type="match status" value="1"/>
</dbReference>
<sequence length="434" mass="47389">MDATMHCDSSADGEELVHITDEILGSPRAAPVKRKGGGPRLTDAQRMEILHAIETAVEAQVDNKNLLKPKIPTKRLADEYGVTPAAIRKLVKQKDKFLSRFATGREDVRQTRRRGGDGAKVEFERELYRWVCGLRARNVTIVPSYIQQRALLIAKKYPNMDKFQASWGWYYRFCNRYNVTGTSAAAASTDPRHLTNLDDPSDSSLLSPIDMPLLVESSSVTVSPPVSMLAKASPVPLPAKPRKKQDFYDEKLYLEAAKLGDTNAIQACLLKGTYVDSVDETGCTALVLATKGGHFNVIKFLVEHGAKPDATDETGSTVLVLAIKHGFFNAVKVCLEASARVDATDPSLKTPLILAAERGDLKAVKLLVKFGANIEATDEDDGTALMAALKHGQRDVVEFLVKKGANKEARHIDGATPMDLAHSLGHADLLTFNV</sequence>
<dbReference type="eggNOG" id="KOG4177">
    <property type="taxonomic scope" value="Eukaryota"/>
</dbReference>
<feature type="domain" description="HTH CENPB-type" evidence="5">
    <location>
        <begin position="111"/>
        <end position="183"/>
    </location>
</feature>
<dbReference type="InterPro" id="IPR006600">
    <property type="entry name" value="HTH_CenpB_DNA-bd_dom"/>
</dbReference>
<feature type="repeat" description="ANK" evidence="4">
    <location>
        <begin position="380"/>
        <end position="412"/>
    </location>
</feature>
<dbReference type="InterPro" id="IPR036770">
    <property type="entry name" value="Ankyrin_rpt-contain_sf"/>
</dbReference>
<dbReference type="AlphaFoldDB" id="A0A024TYM4"/>
<keyword evidence="1" id="KW-0677">Repeat</keyword>
<dbReference type="VEuPathDB" id="FungiDB:H310_08812"/>
<dbReference type="Gene3D" id="1.10.10.60">
    <property type="entry name" value="Homeodomain-like"/>
    <property type="match status" value="1"/>
</dbReference>
<gene>
    <name evidence="6" type="ORF">H310_08812</name>
</gene>
<keyword evidence="2 4" id="KW-0040">ANK repeat</keyword>
<dbReference type="OrthoDB" id="194358at2759"/>
<dbReference type="SMART" id="SM00248">
    <property type="entry name" value="ANK"/>
    <property type="match status" value="4"/>
</dbReference>
<evidence type="ECO:0000259" key="5">
    <source>
        <dbReference type="PROSITE" id="PS51253"/>
    </source>
</evidence>
<dbReference type="InterPro" id="IPR002110">
    <property type="entry name" value="Ankyrin_rpt"/>
</dbReference>